<evidence type="ECO:0000313" key="9">
    <source>
        <dbReference type="EMBL" id="SET37551.1"/>
    </source>
</evidence>
<feature type="transmembrane region" description="Helical" evidence="7">
    <location>
        <begin position="266"/>
        <end position="285"/>
    </location>
</feature>
<feature type="transmembrane region" description="Helical" evidence="7">
    <location>
        <begin position="291"/>
        <end position="313"/>
    </location>
</feature>
<reference evidence="10" key="1">
    <citation type="submission" date="2016-10" db="EMBL/GenBank/DDBJ databases">
        <authorList>
            <person name="Varghese N."/>
            <person name="Submissions S."/>
        </authorList>
    </citation>
    <scope>NUCLEOTIDE SEQUENCE [LARGE SCALE GENOMIC DNA]</scope>
    <source>
        <strain evidence="10">CGMCC 1.3566</strain>
    </source>
</reference>
<proteinExistence type="predicted"/>
<dbReference type="PROSITE" id="PS50850">
    <property type="entry name" value="MFS"/>
    <property type="match status" value="1"/>
</dbReference>
<evidence type="ECO:0000256" key="3">
    <source>
        <dbReference type="ARBA" id="ARBA00022475"/>
    </source>
</evidence>
<dbReference type="OrthoDB" id="56516at2"/>
<feature type="transmembrane region" description="Helical" evidence="7">
    <location>
        <begin position="203"/>
        <end position="223"/>
    </location>
</feature>
<dbReference type="STRING" id="237682.SAMN05421676_104218"/>
<feature type="transmembrane region" description="Helical" evidence="7">
    <location>
        <begin position="91"/>
        <end position="112"/>
    </location>
</feature>
<dbReference type="InterPro" id="IPR036259">
    <property type="entry name" value="MFS_trans_sf"/>
</dbReference>
<dbReference type="PANTHER" id="PTHR23517:SF2">
    <property type="entry name" value="MULTIDRUG RESISTANCE PROTEIN MDTH"/>
    <property type="match status" value="1"/>
</dbReference>
<evidence type="ECO:0000259" key="8">
    <source>
        <dbReference type="PROSITE" id="PS50850"/>
    </source>
</evidence>
<keyword evidence="4 7" id="KW-0812">Transmembrane</keyword>
<dbReference type="EMBL" id="FOHJ01000004">
    <property type="protein sequence ID" value="SET37551.1"/>
    <property type="molecule type" value="Genomic_DNA"/>
</dbReference>
<dbReference type="RefSeq" id="WP_093133643.1">
    <property type="nucleotide sequence ID" value="NZ_FOHJ01000004.1"/>
</dbReference>
<keyword evidence="5 7" id="KW-1133">Transmembrane helix</keyword>
<evidence type="ECO:0000256" key="4">
    <source>
        <dbReference type="ARBA" id="ARBA00022692"/>
    </source>
</evidence>
<dbReference type="AlphaFoldDB" id="A0A1I0DXW9"/>
<accession>A0A1I0DXW9</accession>
<dbReference type="PANTHER" id="PTHR23517">
    <property type="entry name" value="RESISTANCE PROTEIN MDTM, PUTATIVE-RELATED-RELATED"/>
    <property type="match status" value="1"/>
</dbReference>
<feature type="transmembrane region" description="Helical" evidence="7">
    <location>
        <begin position="133"/>
        <end position="153"/>
    </location>
</feature>
<dbReference type="SUPFAM" id="SSF103473">
    <property type="entry name" value="MFS general substrate transporter"/>
    <property type="match status" value="1"/>
</dbReference>
<keyword evidence="2" id="KW-0813">Transport</keyword>
<feature type="domain" description="Major facilitator superfamily (MFS) profile" evidence="8">
    <location>
        <begin position="4"/>
        <end position="379"/>
    </location>
</feature>
<feature type="transmembrane region" description="Helical" evidence="7">
    <location>
        <begin position="159"/>
        <end position="182"/>
    </location>
</feature>
<dbReference type="Gene3D" id="1.20.1250.20">
    <property type="entry name" value="MFS general substrate transporter like domains"/>
    <property type="match status" value="1"/>
</dbReference>
<dbReference type="InterPro" id="IPR020846">
    <property type="entry name" value="MFS_dom"/>
</dbReference>
<organism evidence="9 10">
    <name type="scientific">Salinibacillus kushneri</name>
    <dbReference type="NCBI Taxonomy" id="237682"/>
    <lineage>
        <taxon>Bacteria</taxon>
        <taxon>Bacillati</taxon>
        <taxon>Bacillota</taxon>
        <taxon>Bacilli</taxon>
        <taxon>Bacillales</taxon>
        <taxon>Bacillaceae</taxon>
        <taxon>Salinibacillus</taxon>
    </lineage>
</organism>
<comment type="subcellular location">
    <subcellularLocation>
        <location evidence="1">Cell membrane</location>
        <topology evidence="1">Multi-pass membrane protein</topology>
    </subcellularLocation>
</comment>
<keyword evidence="3" id="KW-1003">Cell membrane</keyword>
<dbReference type="InterPro" id="IPR011701">
    <property type="entry name" value="MFS"/>
</dbReference>
<gene>
    <name evidence="9" type="ORF">SAMN05421676_104218</name>
</gene>
<name>A0A1I0DXW9_9BACI</name>
<evidence type="ECO:0000313" key="10">
    <source>
        <dbReference type="Proteomes" id="UP000199095"/>
    </source>
</evidence>
<dbReference type="GO" id="GO:0022857">
    <property type="term" value="F:transmembrane transporter activity"/>
    <property type="evidence" value="ECO:0007669"/>
    <property type="project" value="InterPro"/>
</dbReference>
<sequence length="379" mass="42161">MTKQTYILTFLIFILSTGGYTAMPLFPMLTDIHSINLTQVSTLTATYIFTQKVTPILFGPLGDFYGYKRIAILGEMIRGIGFIGVGCVSNYYSLLICSAFAGLGGGFAVPSLQSLIMKSSKYEDRAKVSSLRASATNAGLLFGPILSGIVIWAGNLDFVFIFAGILYLLGSLLIVVCIDSYKNISEIKRISLQHLTEILHNKGFIHLMIFMLMFYILFAQLFVTLPDYAKQFTNQIQILFLINGITGLALQYPAGLCVTKYNKPGFFIILGITMIFLSFLTLSLLHNYMVLFISIIFFTIGEILILPIMETSIANYSDRSGNMGLYFGISKLSDGVGRPLGSILGGWMLYSVNPAFAWFIFSLFTIIILLYYLVFLKRV</sequence>
<protein>
    <submittedName>
        <fullName evidence="9">Predicted arabinose efflux permease, MFS family</fullName>
    </submittedName>
</protein>
<evidence type="ECO:0000256" key="5">
    <source>
        <dbReference type="ARBA" id="ARBA00022989"/>
    </source>
</evidence>
<keyword evidence="6 7" id="KW-0472">Membrane</keyword>
<keyword evidence="10" id="KW-1185">Reference proteome</keyword>
<evidence type="ECO:0000256" key="7">
    <source>
        <dbReference type="SAM" id="Phobius"/>
    </source>
</evidence>
<dbReference type="InterPro" id="IPR050171">
    <property type="entry name" value="MFS_Transporters"/>
</dbReference>
<evidence type="ECO:0000256" key="2">
    <source>
        <dbReference type="ARBA" id="ARBA00022448"/>
    </source>
</evidence>
<feature type="transmembrane region" description="Helical" evidence="7">
    <location>
        <begin position="235"/>
        <end position="254"/>
    </location>
</feature>
<evidence type="ECO:0000256" key="1">
    <source>
        <dbReference type="ARBA" id="ARBA00004651"/>
    </source>
</evidence>
<dbReference type="GO" id="GO:0005886">
    <property type="term" value="C:plasma membrane"/>
    <property type="evidence" value="ECO:0007669"/>
    <property type="project" value="UniProtKB-SubCell"/>
</dbReference>
<feature type="transmembrane region" description="Helical" evidence="7">
    <location>
        <begin position="7"/>
        <end position="26"/>
    </location>
</feature>
<dbReference type="Proteomes" id="UP000199095">
    <property type="component" value="Unassembled WGS sequence"/>
</dbReference>
<dbReference type="Pfam" id="PF07690">
    <property type="entry name" value="MFS_1"/>
    <property type="match status" value="1"/>
</dbReference>
<evidence type="ECO:0000256" key="6">
    <source>
        <dbReference type="ARBA" id="ARBA00023136"/>
    </source>
</evidence>
<feature type="transmembrane region" description="Helical" evidence="7">
    <location>
        <begin position="356"/>
        <end position="376"/>
    </location>
</feature>